<proteinExistence type="predicted"/>
<evidence type="ECO:0000313" key="1">
    <source>
        <dbReference type="EMBL" id="PMP81905.1"/>
    </source>
</evidence>
<protein>
    <recommendedName>
        <fullName evidence="3">Transposase DDE domain-containing protein</fullName>
    </recommendedName>
</protein>
<organism evidence="1 2">
    <name type="scientific">Chloroflexus aggregans</name>
    <dbReference type="NCBI Taxonomy" id="152260"/>
    <lineage>
        <taxon>Bacteria</taxon>
        <taxon>Bacillati</taxon>
        <taxon>Chloroflexota</taxon>
        <taxon>Chloroflexia</taxon>
        <taxon>Chloroflexales</taxon>
        <taxon>Chloroflexineae</taxon>
        <taxon>Chloroflexaceae</taxon>
        <taxon>Chloroflexus</taxon>
    </lineage>
</organism>
<accession>A0A2J6X5M5</accession>
<dbReference type="EMBL" id="PNIQ01000499">
    <property type="protein sequence ID" value="PMP81905.1"/>
    <property type="molecule type" value="Genomic_DNA"/>
</dbReference>
<gene>
    <name evidence="1" type="ORF">C0184_07595</name>
</gene>
<name>A0A2J6X5M5_9CHLR</name>
<evidence type="ECO:0000313" key="2">
    <source>
        <dbReference type="Proteomes" id="UP000243376"/>
    </source>
</evidence>
<dbReference type="InterPro" id="IPR053172">
    <property type="entry name" value="Tn903_transposase"/>
</dbReference>
<sequence length="137" mass="15391">MEQPIDRLAGDGSYDRRNVYDCLRQHSPQAKPLIPSRTDAHIWEHGNCHAPPHPRDENLRAIRKMGRRAWQETSGSHQRSLAETAACRYKPIVGERLSARLLAIQQTEALVCCAALNRMTHLGMPESYKVILPGATA</sequence>
<dbReference type="PANTHER" id="PTHR34631">
    <property type="match status" value="1"/>
</dbReference>
<comment type="caution">
    <text evidence="1">The sequence shown here is derived from an EMBL/GenBank/DDBJ whole genome shotgun (WGS) entry which is preliminary data.</text>
</comment>
<dbReference type="AlphaFoldDB" id="A0A2J6X5M5"/>
<evidence type="ECO:0008006" key="3">
    <source>
        <dbReference type="Google" id="ProtNLM"/>
    </source>
</evidence>
<reference evidence="1 2" key="1">
    <citation type="submission" date="2018-01" db="EMBL/GenBank/DDBJ databases">
        <title>Metagenomic assembled genomes from two thermal pools in the Uzon Caldera, Kamchatka, Russia.</title>
        <authorList>
            <person name="Wilkins L."/>
            <person name="Ettinger C."/>
        </authorList>
    </citation>
    <scope>NUCLEOTIDE SEQUENCE [LARGE SCALE GENOMIC DNA]</scope>
    <source>
        <strain evidence="1">ZAV-02</strain>
    </source>
</reference>
<dbReference type="PANTHER" id="PTHR34631:SF3">
    <property type="entry name" value="ISSOD12 TRANSPOSASE TNPA_ISSOD12"/>
    <property type="match status" value="1"/>
</dbReference>
<dbReference type="Proteomes" id="UP000243376">
    <property type="component" value="Unassembled WGS sequence"/>
</dbReference>